<dbReference type="PANTHER" id="PTHR46112">
    <property type="entry name" value="AMINOPEPTIDASE"/>
    <property type="match status" value="1"/>
</dbReference>
<dbReference type="InterPro" id="IPR000587">
    <property type="entry name" value="Creatinase_N"/>
</dbReference>
<evidence type="ECO:0000256" key="1">
    <source>
        <dbReference type="ARBA" id="ARBA00008766"/>
    </source>
</evidence>
<keyword evidence="3 6" id="KW-0378">Hydrolase</keyword>
<dbReference type="RefSeq" id="WP_211367537.1">
    <property type="nucleotide sequence ID" value="NZ_CP036259.1"/>
</dbReference>
<dbReference type="Gene3D" id="3.90.230.10">
    <property type="entry name" value="Creatinase/methionine aminopeptidase superfamily"/>
    <property type="match status" value="1"/>
</dbReference>
<dbReference type="GO" id="GO:0046872">
    <property type="term" value="F:metal ion binding"/>
    <property type="evidence" value="ECO:0007669"/>
    <property type="project" value="UniProtKB-KW"/>
</dbReference>
<dbReference type="EC" id="3.4.11.-" evidence="6"/>
<dbReference type="PANTHER" id="PTHR46112:SF3">
    <property type="entry name" value="AMINOPEPTIDASE YPDF"/>
    <property type="match status" value="1"/>
</dbReference>
<keyword evidence="6" id="KW-0645">Protease</keyword>
<dbReference type="Pfam" id="PF00557">
    <property type="entry name" value="Peptidase_M24"/>
    <property type="match status" value="1"/>
</dbReference>
<evidence type="ECO:0000259" key="4">
    <source>
        <dbReference type="Pfam" id="PF00557"/>
    </source>
</evidence>
<dbReference type="SUPFAM" id="SSF55920">
    <property type="entry name" value="Creatinase/aminopeptidase"/>
    <property type="match status" value="1"/>
</dbReference>
<dbReference type="Proteomes" id="UP000320776">
    <property type="component" value="Chromosome"/>
</dbReference>
<dbReference type="PRINTS" id="PR00599">
    <property type="entry name" value="MAPEPTIDASE"/>
</dbReference>
<dbReference type="GO" id="GO:0008235">
    <property type="term" value="F:metalloexopeptidase activity"/>
    <property type="evidence" value="ECO:0007669"/>
    <property type="project" value="UniProtKB-ARBA"/>
</dbReference>
<dbReference type="KEGG" id="sted:SPTER_21530"/>
<sequence>MIQQRLATLYELMIKHRLDGIIVTKPENRQYFSGFTGSAGMLVISRTQAPRLLTDFRYVEQAKQQAALYQIVRHGAVIYDSLAAAVKELELTRIGFESDFITWEIYQKLANCLSEQKLSPVKLDGLRIVKDQTELAFLTKAVEIADSAFNQILPMIKPGITELDIALELEYRMRRLGAEKPAFATIVASGVRSALPHGRASDKIIEAGDFITIDFGAVFAGYHSDMTRTVVAGTADARQREIYKLVLTAQLTGINAVKAGKTGREVDQAAREVIARAGYSDYFGHGLGHGVGLFIHEEPRLSPTGDIKLAAGMVVSVEPGIYLPGWGGVRIEDLVVVSADGCKILTASSKDLIELG</sequence>
<evidence type="ECO:0000313" key="6">
    <source>
        <dbReference type="EMBL" id="QDR80817.1"/>
    </source>
</evidence>
<dbReference type="FunFam" id="3.90.230.10:FF:000014">
    <property type="entry name" value="Aminopeptidase P family protein"/>
    <property type="match status" value="1"/>
</dbReference>
<dbReference type="CDD" id="cd01092">
    <property type="entry name" value="APP-like"/>
    <property type="match status" value="1"/>
</dbReference>
<protein>
    <submittedName>
        <fullName evidence="6">Aminopeptidase YpdF</fullName>
        <ecNumber evidence="6">3.4.11.-</ecNumber>
    </submittedName>
</protein>
<feature type="domain" description="Peptidase M24" evidence="4">
    <location>
        <begin position="138"/>
        <end position="338"/>
    </location>
</feature>
<comment type="similarity">
    <text evidence="1">Belongs to the peptidase M24B family.</text>
</comment>
<proteinExistence type="inferred from homology"/>
<dbReference type="EMBL" id="CP036259">
    <property type="protein sequence ID" value="QDR80817.1"/>
    <property type="molecule type" value="Genomic_DNA"/>
</dbReference>
<gene>
    <name evidence="6" type="primary">ypdF</name>
    <name evidence="6" type="ORF">SPTER_21530</name>
</gene>
<dbReference type="InterPro" id="IPR001714">
    <property type="entry name" value="Pept_M24_MAP"/>
</dbReference>
<dbReference type="SUPFAM" id="SSF53092">
    <property type="entry name" value="Creatinase/prolidase N-terminal domain"/>
    <property type="match status" value="1"/>
</dbReference>
<dbReference type="Pfam" id="PF01321">
    <property type="entry name" value="Creatinase_N"/>
    <property type="match status" value="1"/>
</dbReference>
<dbReference type="PROSITE" id="PS00491">
    <property type="entry name" value="PROLINE_PEPTIDASE"/>
    <property type="match status" value="1"/>
</dbReference>
<organism evidence="6 7">
    <name type="scientific">Sporomusa termitida</name>
    <dbReference type="NCBI Taxonomy" id="2377"/>
    <lineage>
        <taxon>Bacteria</taxon>
        <taxon>Bacillati</taxon>
        <taxon>Bacillota</taxon>
        <taxon>Negativicutes</taxon>
        <taxon>Selenomonadales</taxon>
        <taxon>Sporomusaceae</taxon>
        <taxon>Sporomusa</taxon>
    </lineage>
</organism>
<dbReference type="InterPro" id="IPR050659">
    <property type="entry name" value="Peptidase_M24B"/>
</dbReference>
<dbReference type="Gene3D" id="3.40.350.10">
    <property type="entry name" value="Creatinase/prolidase N-terminal domain"/>
    <property type="match status" value="1"/>
</dbReference>
<keyword evidence="6" id="KW-0031">Aminopeptidase</keyword>
<accession>A0A517DTZ6</accession>
<dbReference type="GO" id="GO:0004177">
    <property type="term" value="F:aminopeptidase activity"/>
    <property type="evidence" value="ECO:0007669"/>
    <property type="project" value="UniProtKB-KW"/>
</dbReference>
<evidence type="ECO:0000256" key="2">
    <source>
        <dbReference type="ARBA" id="ARBA00022723"/>
    </source>
</evidence>
<dbReference type="InterPro" id="IPR029149">
    <property type="entry name" value="Creatin/AminoP/Spt16_N"/>
</dbReference>
<evidence type="ECO:0000256" key="3">
    <source>
        <dbReference type="ARBA" id="ARBA00022801"/>
    </source>
</evidence>
<dbReference type="InterPro" id="IPR000994">
    <property type="entry name" value="Pept_M24"/>
</dbReference>
<dbReference type="InterPro" id="IPR001131">
    <property type="entry name" value="Peptidase_M24B_aminopep-P_CS"/>
</dbReference>
<evidence type="ECO:0000313" key="7">
    <source>
        <dbReference type="Proteomes" id="UP000320776"/>
    </source>
</evidence>
<reference evidence="6 7" key="1">
    <citation type="submission" date="2019-02" db="EMBL/GenBank/DDBJ databases">
        <title>Closed genome of Sporomusa termitida DSM 4440.</title>
        <authorList>
            <person name="Poehlein A."/>
            <person name="Daniel R."/>
        </authorList>
    </citation>
    <scope>NUCLEOTIDE SEQUENCE [LARGE SCALE GENOMIC DNA]</scope>
    <source>
        <strain evidence="6 7">DSM 4440</strain>
    </source>
</reference>
<dbReference type="InterPro" id="IPR036005">
    <property type="entry name" value="Creatinase/aminopeptidase-like"/>
</dbReference>
<keyword evidence="2" id="KW-0479">Metal-binding</keyword>
<feature type="domain" description="Creatinase N-terminal" evidence="5">
    <location>
        <begin position="5"/>
        <end position="128"/>
    </location>
</feature>
<name>A0A517DTZ6_9FIRM</name>
<dbReference type="AlphaFoldDB" id="A0A517DTZ6"/>
<evidence type="ECO:0000259" key="5">
    <source>
        <dbReference type="Pfam" id="PF01321"/>
    </source>
</evidence>
<keyword evidence="7" id="KW-1185">Reference proteome</keyword>